<dbReference type="GO" id="GO:0012505">
    <property type="term" value="C:endomembrane system"/>
    <property type="evidence" value="ECO:0007669"/>
    <property type="project" value="UniProtKB-SubCell"/>
</dbReference>
<reference evidence="7 8" key="1">
    <citation type="journal article" date="2015" name="Nat. Commun.">
        <title>Genomic and transcriptomic evidence for scavenging of diverse organic compounds by widespread deep-sea archaea.</title>
        <authorList>
            <person name="Li M."/>
            <person name="Baker B.J."/>
            <person name="Anantharaman K."/>
            <person name="Jain S."/>
            <person name="Breier J.A."/>
            <person name="Dick G.J."/>
        </authorList>
    </citation>
    <scope>NUCLEOTIDE SEQUENCE [LARGE SCALE GENOMIC DNA]</scope>
    <source>
        <strain evidence="7">Cayman_51_deep</strain>
    </source>
</reference>
<organism evidence="7 8">
    <name type="scientific">Candidatus Thalassarchaeum betae</name>
    <dbReference type="NCBI Taxonomy" id="2599289"/>
    <lineage>
        <taxon>Archaea</taxon>
        <taxon>Methanobacteriati</taxon>
        <taxon>Thermoplasmatota</taxon>
        <taxon>Candidatus Poseidoniia</taxon>
        <taxon>Candidatus Poseidoniales</taxon>
        <taxon>Candidatus Thalassarchaeaceae</taxon>
        <taxon>Candidatus Thalassarchaeum</taxon>
    </lineage>
</organism>
<evidence type="ECO:0000256" key="3">
    <source>
        <dbReference type="ARBA" id="ARBA00022989"/>
    </source>
</evidence>
<feature type="transmembrane region" description="Helical" evidence="5">
    <location>
        <begin position="54"/>
        <end position="73"/>
    </location>
</feature>
<evidence type="ECO:0000256" key="4">
    <source>
        <dbReference type="ARBA" id="ARBA00023136"/>
    </source>
</evidence>
<feature type="domain" description="CWH43-like N-terminal" evidence="6">
    <location>
        <begin position="18"/>
        <end position="230"/>
    </location>
</feature>
<evidence type="ECO:0000313" key="8">
    <source>
        <dbReference type="Proteomes" id="UP000248161"/>
    </source>
</evidence>
<protein>
    <recommendedName>
        <fullName evidence="6">CWH43-like N-terminal domain-containing protein</fullName>
    </recommendedName>
</protein>
<evidence type="ECO:0000313" key="7">
    <source>
        <dbReference type="EMBL" id="PXF21706.1"/>
    </source>
</evidence>
<dbReference type="InterPro" id="IPR019402">
    <property type="entry name" value="CWH43_N"/>
</dbReference>
<evidence type="ECO:0000256" key="5">
    <source>
        <dbReference type="SAM" id="Phobius"/>
    </source>
</evidence>
<feature type="transmembrane region" description="Helical" evidence="5">
    <location>
        <begin position="94"/>
        <end position="115"/>
    </location>
</feature>
<comment type="subcellular location">
    <subcellularLocation>
        <location evidence="1">Endomembrane system</location>
        <topology evidence="1">Multi-pass membrane protein</topology>
    </subcellularLocation>
</comment>
<gene>
    <name evidence="7" type="ORF">CXX69_03625</name>
</gene>
<dbReference type="Proteomes" id="UP000248161">
    <property type="component" value="Unassembled WGS sequence"/>
</dbReference>
<feature type="transmembrane region" description="Helical" evidence="5">
    <location>
        <begin position="127"/>
        <end position="148"/>
    </location>
</feature>
<keyword evidence="2 5" id="KW-0812">Transmembrane</keyword>
<keyword evidence="3 5" id="KW-1133">Transmembrane helix</keyword>
<name>A0A2V3HS27_9ARCH</name>
<accession>A0A2V3HS27</accession>
<dbReference type="Pfam" id="PF10277">
    <property type="entry name" value="Frag1"/>
    <property type="match status" value="1"/>
</dbReference>
<sequence>MEWLYEGSTVRKTLQAAIAIQLVTLVTCYAIWVYQGCDPFMPFISDTDTNPVSGVPFTIGFSVSGLLMALLSWQVFHLRSDWIATNSGASRLGLLNASSAVAAFFAGVCTIWIAFTPWNEQLALHLFQAKLIFGGFVLWAILSTVLASEMASLDARFEEVYRPRRLRTAFVVVCASLMGLSVLQYTGASFLASASFESYLEMVELCTDLSIPEMSRAALFEWAMVLGLIAVVETGLHEVSLLTSDE</sequence>
<proteinExistence type="predicted"/>
<evidence type="ECO:0000256" key="1">
    <source>
        <dbReference type="ARBA" id="ARBA00004127"/>
    </source>
</evidence>
<dbReference type="PANTHER" id="PTHR21324">
    <property type="entry name" value="FASTING-INDUCIBLE INTEGRAL MEMBRANE PROTEIN TM6P1-RELATED"/>
    <property type="match status" value="1"/>
</dbReference>
<evidence type="ECO:0000256" key="2">
    <source>
        <dbReference type="ARBA" id="ARBA00022692"/>
    </source>
</evidence>
<feature type="transmembrane region" description="Helical" evidence="5">
    <location>
        <begin position="169"/>
        <end position="194"/>
    </location>
</feature>
<dbReference type="AlphaFoldDB" id="A0A2V3HS27"/>
<feature type="transmembrane region" description="Helical" evidence="5">
    <location>
        <begin position="12"/>
        <end position="34"/>
    </location>
</feature>
<dbReference type="EMBL" id="PSPG01000006">
    <property type="protein sequence ID" value="PXF21706.1"/>
    <property type="molecule type" value="Genomic_DNA"/>
</dbReference>
<dbReference type="PANTHER" id="PTHR21324:SF2">
    <property type="entry name" value="EG:22E5.9 PROTEIN"/>
    <property type="match status" value="1"/>
</dbReference>
<keyword evidence="4 5" id="KW-0472">Membrane</keyword>
<evidence type="ECO:0000259" key="6">
    <source>
        <dbReference type="Pfam" id="PF10277"/>
    </source>
</evidence>
<dbReference type="InterPro" id="IPR050911">
    <property type="entry name" value="DRAM/TMEM150_Autophagy_Mod"/>
</dbReference>
<comment type="caution">
    <text evidence="7">The sequence shown here is derived from an EMBL/GenBank/DDBJ whole genome shotgun (WGS) entry which is preliminary data.</text>
</comment>